<protein>
    <submittedName>
        <fullName evidence="2">Uncharacterized protein</fullName>
    </submittedName>
</protein>
<feature type="region of interest" description="Disordered" evidence="1">
    <location>
        <begin position="39"/>
        <end position="61"/>
    </location>
</feature>
<sequence>MIHDAPSRAKEAEREDEEGSAEVPGNLSLIHLCPSLLPQGRPARNDARISSPPTRRTTAHRHEPRACIFGGISSRIPASAQERRTQSALAWVLCTPRRGRTPTSRRPAGGSRALEHSSARSSCGIYWRSWRDGTRALSANNSLFGHRGARWTPGRPRRVGRPARCRGRRFACIPLSCSRRPDPASLGPHRPPHFLSNPSLRSWISPGVLFPWGNDTATSLGLGLPHGNGAARIEDQHESGIASQSIHKTPRDAHTGHHPAPLVDPRALERRLALGHLLAELAQGNGEFECERSPLQPWARCVRDPDGVRGLHAAEEWRPSSRHTLCHALAAPGIRVLPH</sequence>
<comment type="caution">
    <text evidence="2">The sequence shown here is derived from an EMBL/GenBank/DDBJ whole genome shotgun (WGS) entry which is preliminary data.</text>
</comment>
<feature type="compositionally biased region" description="Basic and acidic residues" evidence="1">
    <location>
        <begin position="1"/>
        <end position="13"/>
    </location>
</feature>
<evidence type="ECO:0000313" key="3">
    <source>
        <dbReference type="Proteomes" id="UP001215280"/>
    </source>
</evidence>
<dbReference type="AlphaFoldDB" id="A0AAD7II25"/>
<evidence type="ECO:0000313" key="2">
    <source>
        <dbReference type="EMBL" id="KAJ7742361.1"/>
    </source>
</evidence>
<dbReference type="Proteomes" id="UP001215280">
    <property type="component" value="Unassembled WGS sequence"/>
</dbReference>
<proteinExistence type="predicted"/>
<feature type="region of interest" description="Disordered" evidence="1">
    <location>
        <begin position="239"/>
        <end position="262"/>
    </location>
</feature>
<accession>A0AAD7II25</accession>
<evidence type="ECO:0000256" key="1">
    <source>
        <dbReference type="SAM" id="MobiDB-lite"/>
    </source>
</evidence>
<feature type="region of interest" description="Disordered" evidence="1">
    <location>
        <begin position="1"/>
        <end position="25"/>
    </location>
</feature>
<keyword evidence="3" id="KW-1185">Reference proteome</keyword>
<dbReference type="EMBL" id="JARJLG010000118">
    <property type="protein sequence ID" value="KAJ7742361.1"/>
    <property type="molecule type" value="Genomic_DNA"/>
</dbReference>
<gene>
    <name evidence="2" type="ORF">DFH07DRAFT_43937</name>
</gene>
<name>A0AAD7II25_9AGAR</name>
<organism evidence="2 3">
    <name type="scientific">Mycena maculata</name>
    <dbReference type="NCBI Taxonomy" id="230809"/>
    <lineage>
        <taxon>Eukaryota</taxon>
        <taxon>Fungi</taxon>
        <taxon>Dikarya</taxon>
        <taxon>Basidiomycota</taxon>
        <taxon>Agaricomycotina</taxon>
        <taxon>Agaricomycetes</taxon>
        <taxon>Agaricomycetidae</taxon>
        <taxon>Agaricales</taxon>
        <taxon>Marasmiineae</taxon>
        <taxon>Mycenaceae</taxon>
        <taxon>Mycena</taxon>
    </lineage>
</organism>
<reference evidence="2" key="1">
    <citation type="submission" date="2023-03" db="EMBL/GenBank/DDBJ databases">
        <title>Massive genome expansion in bonnet fungi (Mycena s.s.) driven by repeated elements and novel gene families across ecological guilds.</title>
        <authorList>
            <consortium name="Lawrence Berkeley National Laboratory"/>
            <person name="Harder C.B."/>
            <person name="Miyauchi S."/>
            <person name="Viragh M."/>
            <person name="Kuo A."/>
            <person name="Thoen E."/>
            <person name="Andreopoulos B."/>
            <person name="Lu D."/>
            <person name="Skrede I."/>
            <person name="Drula E."/>
            <person name="Henrissat B."/>
            <person name="Morin E."/>
            <person name="Kohler A."/>
            <person name="Barry K."/>
            <person name="LaButti K."/>
            <person name="Morin E."/>
            <person name="Salamov A."/>
            <person name="Lipzen A."/>
            <person name="Mereny Z."/>
            <person name="Hegedus B."/>
            <person name="Baldrian P."/>
            <person name="Stursova M."/>
            <person name="Weitz H."/>
            <person name="Taylor A."/>
            <person name="Grigoriev I.V."/>
            <person name="Nagy L.G."/>
            <person name="Martin F."/>
            <person name="Kauserud H."/>
        </authorList>
    </citation>
    <scope>NUCLEOTIDE SEQUENCE</scope>
    <source>
        <strain evidence="2">CBHHK188m</strain>
    </source>
</reference>